<gene>
    <name evidence="2" type="ORF">QJ521_03750</name>
</gene>
<dbReference type="SUPFAM" id="SSF46785">
    <property type="entry name" value="Winged helix' DNA-binding domain"/>
    <property type="match status" value="1"/>
</dbReference>
<dbReference type="InterPro" id="IPR005149">
    <property type="entry name" value="Tscrpt_reg_PadR_N"/>
</dbReference>
<reference evidence="2" key="1">
    <citation type="submission" date="2023-05" db="EMBL/GenBank/DDBJ databases">
        <title>Mariniplasma microaerophilum sp. nov., a novel anaerobic mollicute isolated from terrestrial mud volcano, Taman Peninsula, Russia.</title>
        <authorList>
            <person name="Khomyakova M.A."/>
            <person name="Merkel A.Y."/>
            <person name="Slobodkin A.I."/>
        </authorList>
    </citation>
    <scope>NUCLEOTIDE SEQUENCE</scope>
    <source>
        <strain evidence="2">M4Ah</strain>
    </source>
</reference>
<organism evidence="2 3">
    <name type="scientific">Peloplasma aerotolerans</name>
    <dbReference type="NCBI Taxonomy" id="3044389"/>
    <lineage>
        <taxon>Bacteria</taxon>
        <taxon>Bacillati</taxon>
        <taxon>Mycoplasmatota</taxon>
        <taxon>Mollicutes</taxon>
        <taxon>Acholeplasmatales</taxon>
        <taxon>Acholeplasmataceae</taxon>
        <taxon>Peloplasma</taxon>
    </lineage>
</organism>
<dbReference type="RefSeq" id="WP_282839090.1">
    <property type="nucleotide sequence ID" value="NZ_JASCXW010000008.1"/>
</dbReference>
<dbReference type="Proteomes" id="UP001431532">
    <property type="component" value="Unassembled WGS sequence"/>
</dbReference>
<proteinExistence type="predicted"/>
<evidence type="ECO:0000259" key="1">
    <source>
        <dbReference type="Pfam" id="PF03551"/>
    </source>
</evidence>
<accession>A0AAW6U436</accession>
<dbReference type="PANTHER" id="PTHR33169:SF24">
    <property type="entry name" value="TRANSCRIPTIONAL REGULATOR, PADR FAMILY"/>
    <property type="match status" value="1"/>
</dbReference>
<dbReference type="Gene3D" id="1.10.10.10">
    <property type="entry name" value="Winged helix-like DNA-binding domain superfamily/Winged helix DNA-binding domain"/>
    <property type="match status" value="1"/>
</dbReference>
<dbReference type="Pfam" id="PF03551">
    <property type="entry name" value="PadR"/>
    <property type="match status" value="1"/>
</dbReference>
<dbReference type="InterPro" id="IPR036390">
    <property type="entry name" value="WH_DNA-bd_sf"/>
</dbReference>
<keyword evidence="3" id="KW-1185">Reference proteome</keyword>
<dbReference type="AlphaFoldDB" id="A0AAW6U436"/>
<evidence type="ECO:0000313" key="2">
    <source>
        <dbReference type="EMBL" id="MDI6452672.1"/>
    </source>
</evidence>
<evidence type="ECO:0000313" key="3">
    <source>
        <dbReference type="Proteomes" id="UP001431532"/>
    </source>
</evidence>
<dbReference type="EMBL" id="JASCXW010000008">
    <property type="protein sequence ID" value="MDI6452672.1"/>
    <property type="molecule type" value="Genomic_DNA"/>
</dbReference>
<protein>
    <submittedName>
        <fullName evidence="2">PadR family transcriptional regulator</fullName>
    </submittedName>
</protein>
<name>A0AAW6U436_9MOLU</name>
<dbReference type="InterPro" id="IPR052509">
    <property type="entry name" value="Metal_resp_DNA-bind_regulator"/>
</dbReference>
<dbReference type="PANTHER" id="PTHR33169">
    <property type="entry name" value="PADR-FAMILY TRANSCRIPTIONAL REGULATOR"/>
    <property type="match status" value="1"/>
</dbReference>
<sequence length="107" mass="12569">MNTQFKKGILEMCILSIINQRDMYGFEVIEKLSNEIEVNENTVYPILRRLTGQGLFSTYMEQTNIGAPRKYYKITNEGIKKLNDYETEWRTFLKGVFKLLGGMENEK</sequence>
<comment type="caution">
    <text evidence="2">The sequence shown here is derived from an EMBL/GenBank/DDBJ whole genome shotgun (WGS) entry which is preliminary data.</text>
</comment>
<feature type="domain" description="Transcription regulator PadR N-terminal" evidence="1">
    <location>
        <begin position="14"/>
        <end position="83"/>
    </location>
</feature>
<dbReference type="InterPro" id="IPR036388">
    <property type="entry name" value="WH-like_DNA-bd_sf"/>
</dbReference>